<dbReference type="InterPro" id="IPR036188">
    <property type="entry name" value="FAD/NAD-bd_sf"/>
</dbReference>
<dbReference type="GeneID" id="36841679"/>
<feature type="region of interest" description="Disordered" evidence="1">
    <location>
        <begin position="1"/>
        <end position="57"/>
    </location>
</feature>
<feature type="region of interest" description="Disordered" evidence="1">
    <location>
        <begin position="315"/>
        <end position="340"/>
    </location>
</feature>
<dbReference type="EMBL" id="MG011691">
    <property type="protein sequence ID" value="AVK77224.1"/>
    <property type="molecule type" value="Genomic_DNA"/>
</dbReference>
<dbReference type="Gene3D" id="3.50.50.60">
    <property type="entry name" value="FAD/NAD(P)-binding domain"/>
    <property type="match status" value="2"/>
</dbReference>
<feature type="compositionally biased region" description="Basic and acidic residues" evidence="1">
    <location>
        <begin position="17"/>
        <end position="47"/>
    </location>
</feature>
<reference evidence="2" key="1">
    <citation type="journal article" date="2018" name="Nat. Commun.">
        <title>Diversity and evolution of the emerging Pandoraviridae family.</title>
        <authorList>
            <person name="Legendre M."/>
            <person name="Fabre E."/>
            <person name="Poirot O."/>
            <person name="Jeudy S."/>
            <person name="Lartigue A."/>
            <person name="Alempic J.M."/>
            <person name="Beucher L."/>
            <person name="Philippe N."/>
            <person name="Bertaux L."/>
            <person name="Christo-Foroux E."/>
            <person name="Labadie K."/>
            <person name="Coute Y."/>
            <person name="Abergel C."/>
            <person name="Claverie J.M."/>
        </authorList>
    </citation>
    <scope>NUCLEOTIDE SEQUENCE [LARGE SCALE GENOMIC DNA]</scope>
    <source>
        <strain evidence="2">Macleodensis</strain>
    </source>
</reference>
<name>A0A2U7UFJ6_9VIRU</name>
<proteinExistence type="predicted"/>
<feature type="compositionally biased region" description="Basic and acidic residues" evidence="1">
    <location>
        <begin position="321"/>
        <end position="336"/>
    </location>
</feature>
<sequence>MATSTNKTRRQGRKDRHAPENRSDRAGDSRAQEQSKYIDTERRRASGDDDGDADSNGNVETVDVLIVGAGVSGLFAAARIRQYYPHLTVALVERGAIVGGRLQSLPVEGSPTAVELGAMRTFPDIDHYTAAVLRMTGVSTVEVPYVLPQNVAYLRGERTRMRDLPKVAGRLYNLPADERGKSGSALIQHALDRELAAEGIVVAAIRQGVATPAASDDVAGRVADIQCAQRSACGDPALGRVTLWRALLDRGLSQQAFEYALDASGYDFTRGAVAAAAGIRQEYSLSGLNSPQHWVVGGFRSVTTRLYEGLVAGRHRGATGDNREDDRHGHTHDHASKGTGQFKTAFNTDLVGMRLLYDATIPCTTCRHGERHPIVECRLRGTRPDVFIQHDGLNICGGRHRNDDRAGAQGRSDSGPSIDPEDAYGDAMARQPDGDDAAPQQEWVLRAHHVILSAPRDDLVRIDAPWPPVAKAIFGAVEAWRAVKVYLWFERAWWADARVGLGAGGKNVSDLPARQVWFPFGDRLPVALIYVDQADSDFWVDLLPDAPAAVTPLRWHPADRAPRLVAEALRQIGLVTGVDRARMGRVERLVWRHWPYGTAFWRSERHPAGSISAMRRKAITPLGPRAPVLGVGDSFAWSQGWVDGAIETADLALRTYWAIPTVLASGNGPAPDSTGSVRAKSSDVAPWRPPRTLHHEAPAQTGRVASKKTNARVARRHSADFSGSNRSY</sequence>
<organism evidence="2">
    <name type="scientific">Pandoravirus macleodensis</name>
    <dbReference type="NCBI Taxonomy" id="2107707"/>
    <lineage>
        <taxon>Viruses</taxon>
        <taxon>Pandoravirus</taxon>
    </lineage>
</organism>
<dbReference type="RefSeq" id="YP_009481220.1">
    <property type="nucleotide sequence ID" value="NC_037665.1"/>
</dbReference>
<protein>
    <submittedName>
        <fullName evidence="2">NAD(P) binding domain containing protein</fullName>
    </submittedName>
</protein>
<accession>A0A2U7UFJ6</accession>
<feature type="compositionally biased region" description="Basic residues" evidence="1">
    <location>
        <begin position="7"/>
        <end position="16"/>
    </location>
</feature>
<dbReference type="Pfam" id="PF13450">
    <property type="entry name" value="NAD_binding_8"/>
    <property type="match status" value="1"/>
</dbReference>
<dbReference type="KEGG" id="vg:36841679"/>
<dbReference type="Proteomes" id="UP000249758">
    <property type="component" value="Segment"/>
</dbReference>
<evidence type="ECO:0000256" key="1">
    <source>
        <dbReference type="SAM" id="MobiDB-lite"/>
    </source>
</evidence>
<feature type="compositionally biased region" description="Basic residues" evidence="1">
    <location>
        <begin position="705"/>
        <end position="716"/>
    </location>
</feature>
<gene>
    <name evidence="2" type="ORF">pmac_cds_536</name>
</gene>
<feature type="region of interest" description="Disordered" evidence="1">
    <location>
        <begin position="667"/>
        <end position="728"/>
    </location>
</feature>
<dbReference type="SUPFAM" id="SSF51905">
    <property type="entry name" value="FAD/NAD(P)-binding domain"/>
    <property type="match status" value="1"/>
</dbReference>
<dbReference type="Gene3D" id="3.90.660.10">
    <property type="match status" value="1"/>
</dbReference>
<evidence type="ECO:0000313" key="2">
    <source>
        <dbReference type="EMBL" id="AVK77224.1"/>
    </source>
</evidence>
<feature type="region of interest" description="Disordered" evidence="1">
    <location>
        <begin position="399"/>
        <end position="436"/>
    </location>
</feature>